<name>A0A7W6UYB4_9HYPH</name>
<dbReference type="Proteomes" id="UP000524535">
    <property type="component" value="Unassembled WGS sequence"/>
</dbReference>
<evidence type="ECO:0000313" key="5">
    <source>
        <dbReference type="EMBL" id="MBB4446592.1"/>
    </source>
</evidence>
<dbReference type="EMBL" id="JACIHM010000002">
    <property type="protein sequence ID" value="MBB4446592.1"/>
    <property type="molecule type" value="Genomic_DNA"/>
</dbReference>
<protein>
    <submittedName>
        <fullName evidence="5">Chemotaxis protein MotC</fullName>
    </submittedName>
</protein>
<proteinExistence type="predicted"/>
<dbReference type="RefSeq" id="WP_183823307.1">
    <property type="nucleotide sequence ID" value="NZ_JACIGW010000002.1"/>
</dbReference>
<keyword evidence="2" id="KW-0732">Signal</keyword>
<dbReference type="EMBL" id="JACIGW010000002">
    <property type="protein sequence ID" value="MBB4348665.1"/>
    <property type="molecule type" value="Genomic_DNA"/>
</dbReference>
<gene>
    <name evidence="4" type="ORF">GGE31_002406</name>
    <name evidence="3" type="ORF">GGE33_002407</name>
    <name evidence="5" type="ORF">GGE35_002408</name>
</gene>
<evidence type="ECO:0000256" key="1">
    <source>
        <dbReference type="SAM" id="MobiDB-lite"/>
    </source>
</evidence>
<evidence type="ECO:0000313" key="7">
    <source>
        <dbReference type="Proteomes" id="UP000524535"/>
    </source>
</evidence>
<dbReference type="AlphaFoldDB" id="A0A7W6UYB4"/>
<evidence type="ECO:0000313" key="8">
    <source>
        <dbReference type="Proteomes" id="UP000576087"/>
    </source>
</evidence>
<evidence type="ECO:0000313" key="3">
    <source>
        <dbReference type="EMBL" id="MBB4348665.1"/>
    </source>
</evidence>
<accession>A0A7W6UYB4</accession>
<keyword evidence="7" id="KW-1185">Reference proteome</keyword>
<evidence type="ECO:0000256" key="2">
    <source>
        <dbReference type="SAM" id="SignalP"/>
    </source>
</evidence>
<feature type="chain" id="PRO_5044130347" evidence="2">
    <location>
        <begin position="23"/>
        <end position="418"/>
    </location>
</feature>
<feature type="signal peptide" evidence="2">
    <location>
        <begin position="1"/>
        <end position="22"/>
    </location>
</feature>
<comment type="caution">
    <text evidence="5">The sequence shown here is derived from an EMBL/GenBank/DDBJ whole genome shotgun (WGS) entry which is preliminary data.</text>
</comment>
<evidence type="ECO:0000313" key="4">
    <source>
        <dbReference type="EMBL" id="MBB4411901.1"/>
    </source>
</evidence>
<dbReference type="Proteomes" id="UP000520770">
    <property type="component" value="Unassembled WGS sequence"/>
</dbReference>
<organism evidence="5 8">
    <name type="scientific">Aliirhizobium cellulosilyticum</name>
    <dbReference type="NCBI Taxonomy" id="393664"/>
    <lineage>
        <taxon>Bacteria</taxon>
        <taxon>Pseudomonadati</taxon>
        <taxon>Pseudomonadota</taxon>
        <taxon>Alphaproteobacteria</taxon>
        <taxon>Hyphomicrobiales</taxon>
        <taxon>Rhizobiaceae</taxon>
        <taxon>Aliirhizobium</taxon>
    </lineage>
</organism>
<feature type="compositionally biased region" description="Polar residues" evidence="1">
    <location>
        <begin position="356"/>
        <end position="368"/>
    </location>
</feature>
<reference evidence="6 7" key="1">
    <citation type="submission" date="2020-08" db="EMBL/GenBank/DDBJ databases">
        <title>Genomic Encyclopedia of Type Strains, Phase IV (KMG-V): Genome sequencing to study the core and pangenomes of soil and plant-associated prokaryotes.</title>
        <authorList>
            <person name="Whitman W."/>
        </authorList>
    </citation>
    <scope>NUCLEOTIDE SEQUENCE [LARGE SCALE GENOMIC DNA]</scope>
    <source>
        <strain evidence="4 7">SEMIA 444</strain>
        <strain evidence="3 6">SEMIA 448</strain>
        <strain evidence="5 8">SEMIA 452</strain>
    </source>
</reference>
<evidence type="ECO:0000313" key="6">
    <source>
        <dbReference type="Proteomes" id="UP000520770"/>
    </source>
</evidence>
<sequence>MFARRYWIVRSTLLAAALAAGAAETRAQDQSLDAYKILRSLQFVQDSLVLGDHSASDLQRYLLDSLDKRLRSADNGTLADTRNADAVFVYVMSGGNPATLNFLASRDTQGYLDARVVNVLQKYLDGRGGQVASSIASLSQEYKGSPIGPYLNLVAGNVNYPTDPTAALIFYDRTRIDAPGTILEEAALRRSIVASASLKDVDRAFGYSVRYARRFLHSPYASQFADLFVDLAVTSAPGLGHDRVSEVADLMDPDRAQELYLRISRLATLKGKYDLASYTAEEARKLNDVLSGKGRTLLPGLYEHIAKVPSSNVSQVVDQLSSIPREGLSDRDRALLDAAQRVGEEIVRPVDISGSGEDTPTPDGNTRTADAKPDPTTAGSVVPNAATATNAAVDDFVTQGRNKLGEIDSLLAKEIGGR</sequence>
<dbReference type="EMBL" id="JACIGY010000002">
    <property type="protein sequence ID" value="MBB4411901.1"/>
    <property type="molecule type" value="Genomic_DNA"/>
</dbReference>
<dbReference type="Proteomes" id="UP000576087">
    <property type="component" value="Unassembled WGS sequence"/>
</dbReference>
<feature type="region of interest" description="Disordered" evidence="1">
    <location>
        <begin position="349"/>
        <end position="383"/>
    </location>
</feature>